<evidence type="ECO:0000256" key="1">
    <source>
        <dbReference type="SAM" id="SignalP"/>
    </source>
</evidence>
<feature type="signal peptide" evidence="1">
    <location>
        <begin position="1"/>
        <end position="16"/>
    </location>
</feature>
<evidence type="ECO:0000313" key="3">
    <source>
        <dbReference type="Proteomes" id="UP001176961"/>
    </source>
</evidence>
<feature type="chain" id="PRO_5041454736" evidence="1">
    <location>
        <begin position="17"/>
        <end position="150"/>
    </location>
</feature>
<dbReference type="InterPro" id="IPR035126">
    <property type="entry name" value="SCVP"/>
</dbReference>
<gene>
    <name evidence="2" type="ORF">CYNAS_LOCUS9256</name>
</gene>
<dbReference type="AlphaFoldDB" id="A0AA36M3U3"/>
<dbReference type="Proteomes" id="UP001176961">
    <property type="component" value="Unassembled WGS sequence"/>
</dbReference>
<keyword evidence="1" id="KW-0732">Signal</keyword>
<accession>A0AA36M3U3</accession>
<proteinExistence type="predicted"/>
<dbReference type="EMBL" id="CATQJL010000223">
    <property type="protein sequence ID" value="CAJ0597273.1"/>
    <property type="molecule type" value="Genomic_DNA"/>
</dbReference>
<sequence>MVFLSILLTLLSSAQACPPPLSTIGPSTTNGYSTSFPFTFPTTTVTTKPEPEQVEVTVVTRENYDVTLNDAHLQAVKALINDYAKINGIVYNENFVKETIKNEGGKFAIVFNILGVGCDQVTNFATGAKYSMNYISSVRVKCGDQAEIPI</sequence>
<reference evidence="2" key="1">
    <citation type="submission" date="2023-07" db="EMBL/GenBank/DDBJ databases">
        <authorList>
            <consortium name="CYATHOMIX"/>
        </authorList>
    </citation>
    <scope>NUCLEOTIDE SEQUENCE</scope>
    <source>
        <strain evidence="2">N/A</strain>
    </source>
</reference>
<dbReference type="PANTHER" id="PTHR36955:SF1">
    <property type="entry name" value="SECRETED NEMATODE CLADE V PROTEIN GENE FAMILY"/>
    <property type="match status" value="1"/>
</dbReference>
<evidence type="ECO:0000313" key="2">
    <source>
        <dbReference type="EMBL" id="CAJ0597273.1"/>
    </source>
</evidence>
<dbReference type="Pfam" id="PF17619">
    <property type="entry name" value="SCVP"/>
    <property type="match status" value="1"/>
</dbReference>
<keyword evidence="3" id="KW-1185">Reference proteome</keyword>
<organism evidence="2 3">
    <name type="scientific">Cylicocyclus nassatus</name>
    <name type="common">Nematode worm</name>
    <dbReference type="NCBI Taxonomy" id="53992"/>
    <lineage>
        <taxon>Eukaryota</taxon>
        <taxon>Metazoa</taxon>
        <taxon>Ecdysozoa</taxon>
        <taxon>Nematoda</taxon>
        <taxon>Chromadorea</taxon>
        <taxon>Rhabditida</taxon>
        <taxon>Rhabditina</taxon>
        <taxon>Rhabditomorpha</taxon>
        <taxon>Strongyloidea</taxon>
        <taxon>Strongylidae</taxon>
        <taxon>Cylicocyclus</taxon>
    </lineage>
</organism>
<protein>
    <submittedName>
        <fullName evidence="2">Uncharacterized protein</fullName>
    </submittedName>
</protein>
<name>A0AA36M3U3_CYLNA</name>
<dbReference type="PANTHER" id="PTHR36955">
    <property type="entry name" value="SECRETED NEMATODE CLADE V PROTEIN GENE FAMILY"/>
    <property type="match status" value="1"/>
</dbReference>
<comment type="caution">
    <text evidence="2">The sequence shown here is derived from an EMBL/GenBank/DDBJ whole genome shotgun (WGS) entry which is preliminary data.</text>
</comment>